<feature type="domain" description="EF-hand" evidence="11">
    <location>
        <begin position="417"/>
        <end position="452"/>
    </location>
</feature>
<evidence type="ECO:0000256" key="5">
    <source>
        <dbReference type="ARBA" id="ARBA00022777"/>
    </source>
</evidence>
<dbReference type="AlphaFoldDB" id="A0AA36J1X9"/>
<keyword evidence="5" id="KW-0418">Kinase</keyword>
<dbReference type="EMBL" id="CAUJNA010003250">
    <property type="protein sequence ID" value="CAJ1397014.1"/>
    <property type="molecule type" value="Genomic_DNA"/>
</dbReference>
<protein>
    <submittedName>
        <fullName evidence="12">Uncharacterized protein</fullName>
    </submittedName>
</protein>
<keyword evidence="7 9" id="KW-0067">ATP-binding</keyword>
<evidence type="ECO:0000313" key="13">
    <source>
        <dbReference type="Proteomes" id="UP001178507"/>
    </source>
</evidence>
<organism evidence="12 13">
    <name type="scientific">Effrenium voratum</name>
    <dbReference type="NCBI Taxonomy" id="2562239"/>
    <lineage>
        <taxon>Eukaryota</taxon>
        <taxon>Sar</taxon>
        <taxon>Alveolata</taxon>
        <taxon>Dinophyceae</taxon>
        <taxon>Suessiales</taxon>
        <taxon>Symbiodiniaceae</taxon>
        <taxon>Effrenium</taxon>
    </lineage>
</organism>
<dbReference type="InterPro" id="IPR017441">
    <property type="entry name" value="Protein_kinase_ATP_BS"/>
</dbReference>
<evidence type="ECO:0000256" key="9">
    <source>
        <dbReference type="PROSITE-ProRule" id="PRU10141"/>
    </source>
</evidence>
<feature type="binding site" evidence="9">
    <location>
        <position position="71"/>
    </location>
    <ligand>
        <name>ATP</name>
        <dbReference type="ChEBI" id="CHEBI:30616"/>
    </ligand>
</feature>
<dbReference type="InterPro" id="IPR002048">
    <property type="entry name" value="EF_hand_dom"/>
</dbReference>
<reference evidence="12" key="1">
    <citation type="submission" date="2023-08" db="EMBL/GenBank/DDBJ databases">
        <authorList>
            <person name="Chen Y."/>
            <person name="Shah S."/>
            <person name="Dougan E. K."/>
            <person name="Thang M."/>
            <person name="Chan C."/>
        </authorList>
    </citation>
    <scope>NUCLEOTIDE SEQUENCE</scope>
</reference>
<dbReference type="PROSITE" id="PS50011">
    <property type="entry name" value="PROTEIN_KINASE_DOM"/>
    <property type="match status" value="1"/>
</dbReference>
<dbReference type="Gene3D" id="1.10.238.10">
    <property type="entry name" value="EF-hand"/>
    <property type="match status" value="1"/>
</dbReference>
<keyword evidence="3" id="KW-0808">Transferase</keyword>
<dbReference type="SMART" id="SM00220">
    <property type="entry name" value="S_TKc"/>
    <property type="match status" value="1"/>
</dbReference>
<comment type="similarity">
    <text evidence="8">Belongs to the protein kinase superfamily. Ser/Thr protein kinase family. CDPK subfamily.</text>
</comment>
<dbReference type="Gene3D" id="1.10.510.10">
    <property type="entry name" value="Transferase(Phosphotransferase) domain 1"/>
    <property type="match status" value="1"/>
</dbReference>
<dbReference type="SUPFAM" id="SSF47473">
    <property type="entry name" value="EF-hand"/>
    <property type="match status" value="1"/>
</dbReference>
<evidence type="ECO:0000256" key="1">
    <source>
        <dbReference type="ARBA" id="ARBA00001946"/>
    </source>
</evidence>
<dbReference type="PROSITE" id="PS00107">
    <property type="entry name" value="PROTEIN_KINASE_ATP"/>
    <property type="match status" value="1"/>
</dbReference>
<keyword evidence="4 9" id="KW-0547">Nucleotide-binding</keyword>
<comment type="caution">
    <text evidence="12">The sequence shown here is derived from an EMBL/GenBank/DDBJ whole genome shotgun (WGS) entry which is preliminary data.</text>
</comment>
<proteinExistence type="inferred from homology"/>
<dbReference type="CDD" id="cd00051">
    <property type="entry name" value="EFh"/>
    <property type="match status" value="1"/>
</dbReference>
<dbReference type="Pfam" id="PF00069">
    <property type="entry name" value="Pkinase"/>
    <property type="match status" value="1"/>
</dbReference>
<evidence type="ECO:0000256" key="8">
    <source>
        <dbReference type="ARBA" id="ARBA00024334"/>
    </source>
</evidence>
<dbReference type="InterPro" id="IPR011009">
    <property type="entry name" value="Kinase-like_dom_sf"/>
</dbReference>
<evidence type="ECO:0000256" key="2">
    <source>
        <dbReference type="ARBA" id="ARBA00022527"/>
    </source>
</evidence>
<evidence type="ECO:0000256" key="6">
    <source>
        <dbReference type="ARBA" id="ARBA00022837"/>
    </source>
</evidence>
<evidence type="ECO:0000313" key="12">
    <source>
        <dbReference type="EMBL" id="CAJ1397014.1"/>
    </source>
</evidence>
<evidence type="ECO:0000259" key="10">
    <source>
        <dbReference type="PROSITE" id="PS50011"/>
    </source>
</evidence>
<keyword evidence="2" id="KW-0723">Serine/threonine-protein kinase</keyword>
<feature type="domain" description="Protein kinase" evidence="10">
    <location>
        <begin position="42"/>
        <end position="305"/>
    </location>
</feature>
<comment type="cofactor">
    <cofactor evidence="1">
        <name>Mg(2+)</name>
        <dbReference type="ChEBI" id="CHEBI:18420"/>
    </cofactor>
</comment>
<name>A0AA36J1X9_9DINO</name>
<dbReference type="InterPro" id="IPR050205">
    <property type="entry name" value="CDPK_Ser/Thr_kinases"/>
</dbReference>
<dbReference type="Proteomes" id="UP001178507">
    <property type="component" value="Unassembled WGS sequence"/>
</dbReference>
<gene>
    <name evidence="12" type="ORF">EVOR1521_LOCUS21120</name>
</gene>
<dbReference type="PANTHER" id="PTHR24349">
    <property type="entry name" value="SERINE/THREONINE-PROTEIN KINASE"/>
    <property type="match status" value="1"/>
</dbReference>
<dbReference type="SUPFAM" id="SSF56112">
    <property type="entry name" value="Protein kinase-like (PK-like)"/>
    <property type="match status" value="1"/>
</dbReference>
<evidence type="ECO:0000256" key="3">
    <source>
        <dbReference type="ARBA" id="ARBA00022679"/>
    </source>
</evidence>
<evidence type="ECO:0000259" key="11">
    <source>
        <dbReference type="PROSITE" id="PS50222"/>
    </source>
</evidence>
<keyword evidence="6" id="KW-0106">Calcium</keyword>
<dbReference type="PROSITE" id="PS00018">
    <property type="entry name" value="EF_HAND_1"/>
    <property type="match status" value="2"/>
</dbReference>
<dbReference type="PROSITE" id="PS50222">
    <property type="entry name" value="EF_HAND_2"/>
    <property type="match status" value="2"/>
</dbReference>
<dbReference type="Pfam" id="PF13499">
    <property type="entry name" value="EF-hand_7"/>
    <property type="match status" value="1"/>
</dbReference>
<sequence length="596" mass="66339">MGAGPSGQDLDPLLDTLVLRKGKGIHKADLIRARGEPLQAVYRLVRPIGKGGFGLVYDARDAKSGQAVVCKVIQKQASDHNAIRNEIAVLKALDHPHILRIFDHFEHGGPHDPAFYVICEVCTGGDLQQEISFSRGGLPVAQVGRYVRQVLLAVNYCHSLVIPVLHRDIKPANVMKIRPGSGSDVKLIDFGLATFSKESTGMSRVGGTPEFMAPEVWGGVYGRQCDCWSVGMMLYYLLVGGLPFRPPREMSMYPRVWANFTIYFPSAQGWGARNLRFARDLIRKLLVVSPRDRLSAGGALKSDFIKKHGRSTSFIGGCAGSAVGEVMRGYQNFNATPKLTHGLRSFSRVPRVMRVVLLLSASKMDASELAKVRQVFDSIDCDHDGFISSTDMEDFLNGWMSRMGRLAHSLKSMSLPPKTSDARILLQLADLDEDGSIGYSEFLVAWMYANHSADDSCLRRAFKTLRGRDGRVSRAEVRNALCSRQMQELGCGHQLAEDIAAIFPQERLTFERFQECLQQHEDLGAQGSLQLSVRRGDAKLRATWTRNHDESDDSDLDKEERPPESVYSTLCKCIGCYGDARRDEHENVFELEQTLR</sequence>
<dbReference type="InterPro" id="IPR011992">
    <property type="entry name" value="EF-hand-dom_pair"/>
</dbReference>
<evidence type="ECO:0000256" key="7">
    <source>
        <dbReference type="ARBA" id="ARBA00022840"/>
    </source>
</evidence>
<keyword evidence="13" id="KW-1185">Reference proteome</keyword>
<feature type="domain" description="EF-hand" evidence="11">
    <location>
        <begin position="367"/>
        <end position="402"/>
    </location>
</feature>
<accession>A0AA36J1X9</accession>
<dbReference type="GO" id="GO:0004674">
    <property type="term" value="F:protein serine/threonine kinase activity"/>
    <property type="evidence" value="ECO:0007669"/>
    <property type="project" value="UniProtKB-KW"/>
</dbReference>
<evidence type="ECO:0000256" key="4">
    <source>
        <dbReference type="ARBA" id="ARBA00022741"/>
    </source>
</evidence>
<dbReference type="GO" id="GO:0005524">
    <property type="term" value="F:ATP binding"/>
    <property type="evidence" value="ECO:0007669"/>
    <property type="project" value="UniProtKB-UniRule"/>
</dbReference>
<dbReference type="InterPro" id="IPR000719">
    <property type="entry name" value="Prot_kinase_dom"/>
</dbReference>
<dbReference type="GO" id="GO:0005509">
    <property type="term" value="F:calcium ion binding"/>
    <property type="evidence" value="ECO:0007669"/>
    <property type="project" value="InterPro"/>
</dbReference>
<dbReference type="InterPro" id="IPR018247">
    <property type="entry name" value="EF_Hand_1_Ca_BS"/>
</dbReference>